<sequence length="471" mass="55335">MLKNLQSQLELAYRERDTAIEMNKETVQLLDKMRFEGKAELSHIKSQERIFNETKARNEQLEDANLKMQQTIEVMHKENQAFALATTQQMNELKRVQEQQRESKLNLRQSSQREDDYKKMVDSLKDQITSLDEERKTLQHNERMNLTTIQQLENSVVETESKLAQALQYNTNAQSQMDSLKIRIVALEKTNSEIEGKEMNYLMQIRESAQLLDDALLARDSALIREKQRQEDVEKASVAMETLVDEVADRIRSEVDKVNSQAEVKIQRLVEEIETLELEAANLRSDADRAKRAKRSAEEELESVIRQRKEDQNQPRLEEFQRRTINAERARDDALITIQSLEDRLKRSRMESEDEKMRLLSSNQSLEQGVNRIQREMEESQHERLHLLETVNQSKHHIQKLEAEARSARLNAAKEFTTSKVTLEREKKQLQCRLKSVDDTNRNSVRQLHKMLADQQRINARWKEETKSRKG</sequence>
<reference evidence="2" key="1">
    <citation type="submission" date="2020-04" db="EMBL/GenBank/DDBJ databases">
        <authorList>
            <person name="Neveu A P."/>
        </authorList>
    </citation>
    <scope>NUCLEOTIDE SEQUENCE</scope>
    <source>
        <tissue evidence="2">Whole embryo</tissue>
    </source>
</reference>
<dbReference type="PANTHER" id="PTHR35970">
    <property type="entry name" value="SODIUM CHANNEL AND CLATHRIN LINKER 1"/>
    <property type="match status" value="1"/>
</dbReference>
<gene>
    <name evidence="2" type="primary">Sclt1-002</name>
</gene>
<accession>A0A6F9DSB4</accession>
<dbReference type="GO" id="GO:0005814">
    <property type="term" value="C:centriole"/>
    <property type="evidence" value="ECO:0007669"/>
    <property type="project" value="TreeGrafter"/>
</dbReference>
<keyword evidence="2" id="KW-0813">Transport</keyword>
<keyword evidence="1" id="KW-0175">Coiled coil</keyword>
<protein>
    <submittedName>
        <fullName evidence="2">Sodium channel and clathrin linker 1</fullName>
    </submittedName>
</protein>
<organism evidence="2">
    <name type="scientific">Phallusia mammillata</name>
    <dbReference type="NCBI Taxonomy" id="59560"/>
    <lineage>
        <taxon>Eukaryota</taxon>
        <taxon>Metazoa</taxon>
        <taxon>Chordata</taxon>
        <taxon>Tunicata</taxon>
        <taxon>Ascidiacea</taxon>
        <taxon>Phlebobranchia</taxon>
        <taxon>Ascidiidae</taxon>
        <taxon>Phallusia</taxon>
    </lineage>
</organism>
<keyword evidence="2" id="KW-0407">Ion channel</keyword>
<dbReference type="GO" id="GO:0034220">
    <property type="term" value="P:monoatomic ion transmembrane transport"/>
    <property type="evidence" value="ECO:0007669"/>
    <property type="project" value="UniProtKB-KW"/>
</dbReference>
<evidence type="ECO:0000256" key="1">
    <source>
        <dbReference type="SAM" id="Coils"/>
    </source>
</evidence>
<dbReference type="GO" id="GO:0060271">
    <property type="term" value="P:cilium assembly"/>
    <property type="evidence" value="ECO:0007669"/>
    <property type="project" value="TreeGrafter"/>
</dbReference>
<dbReference type="PANTHER" id="PTHR35970:SF1">
    <property type="entry name" value="SODIUM CHANNEL AND CLATHRIN LINKER 1"/>
    <property type="match status" value="1"/>
</dbReference>
<dbReference type="GO" id="GO:0045162">
    <property type="term" value="P:clustering of voltage-gated sodium channels"/>
    <property type="evidence" value="ECO:0007669"/>
    <property type="project" value="InterPro"/>
</dbReference>
<feature type="coiled-coil region" evidence="1">
    <location>
        <begin position="259"/>
        <end position="440"/>
    </location>
</feature>
<feature type="coiled-coil region" evidence="1">
    <location>
        <begin position="2"/>
        <end position="197"/>
    </location>
</feature>
<dbReference type="AlphaFoldDB" id="A0A6F9DSB4"/>
<name>A0A6F9DSB4_9ASCI</name>
<keyword evidence="2" id="KW-0406">Ion transport</keyword>
<dbReference type="EMBL" id="LR790031">
    <property type="protein sequence ID" value="CAB3265893.1"/>
    <property type="molecule type" value="mRNA"/>
</dbReference>
<dbReference type="InterPro" id="IPR038911">
    <property type="entry name" value="SCLT1"/>
</dbReference>
<proteinExistence type="evidence at transcript level"/>
<evidence type="ECO:0000313" key="2">
    <source>
        <dbReference type="EMBL" id="CAB3265893.1"/>
    </source>
</evidence>